<gene>
    <name evidence="1" type="ORF">METZ01_LOCUS444939</name>
</gene>
<reference evidence="1" key="1">
    <citation type="submission" date="2018-05" db="EMBL/GenBank/DDBJ databases">
        <authorList>
            <person name="Lanie J.A."/>
            <person name="Ng W.-L."/>
            <person name="Kazmierczak K.M."/>
            <person name="Andrzejewski T.M."/>
            <person name="Davidsen T.M."/>
            <person name="Wayne K.J."/>
            <person name="Tettelin H."/>
            <person name="Glass J.I."/>
            <person name="Rusch D."/>
            <person name="Podicherti R."/>
            <person name="Tsui H.-C.T."/>
            <person name="Winkler M.E."/>
        </authorList>
    </citation>
    <scope>NUCLEOTIDE SEQUENCE</scope>
</reference>
<protein>
    <submittedName>
        <fullName evidence="1">Uncharacterized protein</fullName>
    </submittedName>
</protein>
<evidence type="ECO:0000313" key="1">
    <source>
        <dbReference type="EMBL" id="SVD92085.1"/>
    </source>
</evidence>
<organism evidence="1">
    <name type="scientific">marine metagenome</name>
    <dbReference type="NCBI Taxonomy" id="408172"/>
    <lineage>
        <taxon>unclassified sequences</taxon>
        <taxon>metagenomes</taxon>
        <taxon>ecological metagenomes</taxon>
    </lineage>
</organism>
<accession>A0A382ZAH1</accession>
<proteinExistence type="predicted"/>
<name>A0A382ZAH1_9ZZZZ</name>
<dbReference type="EMBL" id="UINC01182073">
    <property type="protein sequence ID" value="SVD92085.1"/>
    <property type="molecule type" value="Genomic_DNA"/>
</dbReference>
<sequence>MNGEMILDKNGFSIDVGNIVKFKGKEYVVNGWDCGDVEIIELGKLEVGEGNEIEVIGELNG</sequence>
<dbReference type="AlphaFoldDB" id="A0A382ZAH1"/>